<comment type="caution">
    <text evidence="3">The sequence shown here is derived from an EMBL/GenBank/DDBJ whole genome shotgun (WGS) entry which is preliminary data.</text>
</comment>
<organism evidence="3 4">
    <name type="scientific">Dyella mobilis</name>
    <dbReference type="NCBI Taxonomy" id="1849582"/>
    <lineage>
        <taxon>Bacteria</taxon>
        <taxon>Pseudomonadati</taxon>
        <taxon>Pseudomonadota</taxon>
        <taxon>Gammaproteobacteria</taxon>
        <taxon>Lysobacterales</taxon>
        <taxon>Rhodanobacteraceae</taxon>
        <taxon>Dyella</taxon>
    </lineage>
</organism>
<dbReference type="PROSITE" id="PS51257">
    <property type="entry name" value="PROKAR_LIPOPROTEIN"/>
    <property type="match status" value="1"/>
</dbReference>
<feature type="signal peptide" evidence="2">
    <location>
        <begin position="1"/>
        <end position="17"/>
    </location>
</feature>
<sequence length="140" mass="14165">MLLKRALILAPFIVLLAACQEESAPPLQTSSSASQPAAARASTPASSSSVISVTPASLQDCDNGVAATVKWDASKAKVTTNGTEIWVGADDASMQLFSAGGASGEAKTGPWTHPGTHFLLKNKQDGKSLGEAVVGGPACK</sequence>
<feature type="chain" id="PRO_5045560306" description="C-type lysozyme inhibitor domain-containing protein" evidence="2">
    <location>
        <begin position="18"/>
        <end position="140"/>
    </location>
</feature>
<accession>A0ABS2KNF3</accession>
<reference evidence="3" key="1">
    <citation type="submission" date="2020-10" db="EMBL/GenBank/DDBJ databases">
        <title>Phylogeny of dyella-like bacteria.</title>
        <authorList>
            <person name="Fu J."/>
        </authorList>
    </citation>
    <scope>NUCLEOTIDE SEQUENCE</scope>
    <source>
        <strain evidence="3">DHON07</strain>
    </source>
</reference>
<gene>
    <name evidence="3" type="ORF">ISS99_22660</name>
</gene>
<proteinExistence type="predicted"/>
<keyword evidence="2" id="KW-0732">Signal</keyword>
<evidence type="ECO:0008006" key="5">
    <source>
        <dbReference type="Google" id="ProtNLM"/>
    </source>
</evidence>
<protein>
    <recommendedName>
        <fullName evidence="5">C-type lysozyme inhibitor domain-containing protein</fullName>
    </recommendedName>
</protein>
<evidence type="ECO:0000256" key="2">
    <source>
        <dbReference type="SAM" id="SignalP"/>
    </source>
</evidence>
<evidence type="ECO:0000313" key="4">
    <source>
        <dbReference type="Proteomes" id="UP001430193"/>
    </source>
</evidence>
<dbReference type="Proteomes" id="UP001430193">
    <property type="component" value="Unassembled WGS sequence"/>
</dbReference>
<feature type="region of interest" description="Disordered" evidence="1">
    <location>
        <begin position="26"/>
        <end position="50"/>
    </location>
</feature>
<keyword evidence="4" id="KW-1185">Reference proteome</keyword>
<dbReference type="EMBL" id="JADIKF010000040">
    <property type="protein sequence ID" value="MBM7132342.1"/>
    <property type="molecule type" value="Genomic_DNA"/>
</dbReference>
<dbReference type="RefSeq" id="WP_204633853.1">
    <property type="nucleotide sequence ID" value="NZ_BSOC01000001.1"/>
</dbReference>
<name>A0ABS2KNF3_9GAMM</name>
<evidence type="ECO:0000256" key="1">
    <source>
        <dbReference type="SAM" id="MobiDB-lite"/>
    </source>
</evidence>
<evidence type="ECO:0000313" key="3">
    <source>
        <dbReference type="EMBL" id="MBM7132342.1"/>
    </source>
</evidence>